<dbReference type="Proteomes" id="UP000585638">
    <property type="component" value="Unassembled WGS sequence"/>
</dbReference>
<keyword evidence="1 2" id="KW-0238">DNA-binding</keyword>
<dbReference type="EMBL" id="JACHIR010000003">
    <property type="protein sequence ID" value="MBB5897812.1"/>
    <property type="molecule type" value="Genomic_DNA"/>
</dbReference>
<dbReference type="InterPro" id="IPR041583">
    <property type="entry name" value="TetR_C_31"/>
</dbReference>
<evidence type="ECO:0000256" key="1">
    <source>
        <dbReference type="ARBA" id="ARBA00023125"/>
    </source>
</evidence>
<protein>
    <submittedName>
        <fullName evidence="4">DNA-binding transcriptional regulator YbjK</fullName>
    </submittedName>
</protein>
<dbReference type="InterPro" id="IPR001647">
    <property type="entry name" value="HTH_TetR"/>
</dbReference>
<comment type="caution">
    <text evidence="4">The sequence shown here is derived from an EMBL/GenBank/DDBJ whole genome shotgun (WGS) entry which is preliminary data.</text>
</comment>
<dbReference type="AlphaFoldDB" id="A0A7W9KSD2"/>
<evidence type="ECO:0000313" key="4">
    <source>
        <dbReference type="EMBL" id="MBB5897812.1"/>
    </source>
</evidence>
<organism evidence="4 5">
    <name type="scientific">Kutzneria kofuensis</name>
    <dbReference type="NCBI Taxonomy" id="103725"/>
    <lineage>
        <taxon>Bacteria</taxon>
        <taxon>Bacillati</taxon>
        <taxon>Actinomycetota</taxon>
        <taxon>Actinomycetes</taxon>
        <taxon>Pseudonocardiales</taxon>
        <taxon>Pseudonocardiaceae</taxon>
        <taxon>Kutzneria</taxon>
    </lineage>
</organism>
<feature type="domain" description="HTH tetR-type" evidence="3">
    <location>
        <begin position="3"/>
        <end position="63"/>
    </location>
</feature>
<evidence type="ECO:0000256" key="2">
    <source>
        <dbReference type="PROSITE-ProRule" id="PRU00335"/>
    </source>
</evidence>
<evidence type="ECO:0000313" key="5">
    <source>
        <dbReference type="Proteomes" id="UP000585638"/>
    </source>
</evidence>
<name>A0A7W9KSD2_9PSEU</name>
<dbReference type="Pfam" id="PF00440">
    <property type="entry name" value="TetR_N"/>
    <property type="match status" value="1"/>
</dbReference>
<reference evidence="4 5" key="1">
    <citation type="submission" date="2020-08" db="EMBL/GenBank/DDBJ databases">
        <title>Sequencing the genomes of 1000 actinobacteria strains.</title>
        <authorList>
            <person name="Klenk H.-P."/>
        </authorList>
    </citation>
    <scope>NUCLEOTIDE SEQUENCE [LARGE SCALE GENOMIC DNA]</scope>
    <source>
        <strain evidence="4 5">DSM 43851</strain>
    </source>
</reference>
<accession>A0A7W9KSD2</accession>
<dbReference type="SUPFAM" id="SSF46689">
    <property type="entry name" value="Homeodomain-like"/>
    <property type="match status" value="1"/>
</dbReference>
<keyword evidence="5" id="KW-1185">Reference proteome</keyword>
<gene>
    <name evidence="4" type="ORF">BJ998_009071</name>
</gene>
<evidence type="ECO:0000259" key="3">
    <source>
        <dbReference type="PROSITE" id="PS50977"/>
    </source>
</evidence>
<dbReference type="PROSITE" id="PS50977">
    <property type="entry name" value="HTH_TETR_2"/>
    <property type="match status" value="1"/>
</dbReference>
<sequence>MLARRRDQVLDAAVDVLGTDGIRRLTYQAVDARAGVPAGTTSNYFRSRDALLDGIVDHIEALDRADIAHMALAADGVDGLAMTLAGFVHHALGPGRPRIVARYALFLETLARPELRDALTRSREALVVRGGDWLRAVGSADATAHARIVLDFLDGVILHQIAMPLPDFDPLPGIVTVLRGLGLRSV</sequence>
<proteinExistence type="predicted"/>
<dbReference type="InterPro" id="IPR009057">
    <property type="entry name" value="Homeodomain-like_sf"/>
</dbReference>
<feature type="DNA-binding region" description="H-T-H motif" evidence="2">
    <location>
        <begin position="26"/>
        <end position="45"/>
    </location>
</feature>
<dbReference type="GO" id="GO:0003677">
    <property type="term" value="F:DNA binding"/>
    <property type="evidence" value="ECO:0007669"/>
    <property type="project" value="UniProtKB-UniRule"/>
</dbReference>
<dbReference type="Pfam" id="PF17940">
    <property type="entry name" value="TetR_C_31"/>
    <property type="match status" value="1"/>
</dbReference>
<dbReference type="Gene3D" id="1.10.357.10">
    <property type="entry name" value="Tetracycline Repressor, domain 2"/>
    <property type="match status" value="1"/>
</dbReference>
<dbReference type="RefSeq" id="WP_312890689.1">
    <property type="nucleotide sequence ID" value="NZ_BAAAWY010000021.1"/>
</dbReference>